<sequence length="81" mass="9567">MLRERFSLGNEGSFSFDSFPNGKVPVIPPFLEWILPFFYLDSKIREKNLIPERRKWLIPQMENLQKESGGIIHDIQSGRFQ</sequence>
<keyword evidence="2" id="KW-1185">Reference proteome</keyword>
<protein>
    <submittedName>
        <fullName evidence="1">Uncharacterized protein</fullName>
    </submittedName>
</protein>
<dbReference type="EMBL" id="NPDP01000031">
    <property type="protein sequence ID" value="PJZ28868.1"/>
    <property type="molecule type" value="Genomic_DNA"/>
</dbReference>
<dbReference type="Proteomes" id="UP000231919">
    <property type="component" value="Unassembled WGS sequence"/>
</dbReference>
<evidence type="ECO:0000313" key="2">
    <source>
        <dbReference type="Proteomes" id="UP000231919"/>
    </source>
</evidence>
<evidence type="ECO:0000313" key="1">
    <source>
        <dbReference type="EMBL" id="PJZ28868.1"/>
    </source>
</evidence>
<gene>
    <name evidence="1" type="ORF">CH378_15565</name>
</gene>
<proteinExistence type="predicted"/>
<reference evidence="1 2" key="1">
    <citation type="submission" date="2017-07" db="EMBL/GenBank/DDBJ databases">
        <title>Leptospira spp. isolated from tropical soils.</title>
        <authorList>
            <person name="Thibeaux R."/>
            <person name="Iraola G."/>
            <person name="Ferres I."/>
            <person name="Bierque E."/>
            <person name="Girault D."/>
            <person name="Soupe-Gilbert M.-E."/>
            <person name="Picardeau M."/>
            <person name="Goarant C."/>
        </authorList>
    </citation>
    <scope>NUCLEOTIDE SEQUENCE [LARGE SCALE GENOMIC DNA]</scope>
    <source>
        <strain evidence="1 2">JW2-C-B1</strain>
    </source>
</reference>
<accession>A0ABX4N8H2</accession>
<organism evidence="1 2">
    <name type="scientific">Leptospira kmetyi</name>
    <dbReference type="NCBI Taxonomy" id="408139"/>
    <lineage>
        <taxon>Bacteria</taxon>
        <taxon>Pseudomonadati</taxon>
        <taxon>Spirochaetota</taxon>
        <taxon>Spirochaetia</taxon>
        <taxon>Leptospirales</taxon>
        <taxon>Leptospiraceae</taxon>
        <taxon>Leptospira</taxon>
    </lineage>
</organism>
<comment type="caution">
    <text evidence="1">The sequence shown here is derived from an EMBL/GenBank/DDBJ whole genome shotgun (WGS) entry which is preliminary data.</text>
</comment>
<name>A0ABX4N8H2_9LEPT</name>